<dbReference type="EMBL" id="JASPKY010000026">
    <property type="protein sequence ID" value="KAK9751748.1"/>
    <property type="molecule type" value="Genomic_DNA"/>
</dbReference>
<evidence type="ECO:0000313" key="2">
    <source>
        <dbReference type="Proteomes" id="UP001458880"/>
    </source>
</evidence>
<name>A0AAW1MT32_POPJA</name>
<dbReference type="EMBL" id="JASPKY010000026">
    <property type="protein sequence ID" value="KAK9751749.1"/>
    <property type="molecule type" value="Genomic_DNA"/>
</dbReference>
<reference evidence="1 2" key="2">
    <citation type="journal article" date="2024" name="BMC Genomics">
        <title>De novo assembly and annotation of Popillia japonica's genome with initial clues to its potential as an invasive pest.</title>
        <authorList>
            <person name="Cucini C."/>
            <person name="Boschi S."/>
            <person name="Funari R."/>
            <person name="Cardaioli E."/>
            <person name="Iannotti N."/>
            <person name="Marturano G."/>
            <person name="Paoli F."/>
            <person name="Bruttini M."/>
            <person name="Carapelli A."/>
            <person name="Frati F."/>
            <person name="Nardi F."/>
        </authorList>
    </citation>
    <scope>NUCLEOTIDE SEQUENCE [LARGE SCALE GENOMIC DNA]</scope>
    <source>
        <strain evidence="1">DMR45628</strain>
    </source>
</reference>
<proteinExistence type="predicted"/>
<keyword evidence="2" id="KW-1185">Reference proteome</keyword>
<organism evidence="1 2">
    <name type="scientific">Popillia japonica</name>
    <name type="common">Japanese beetle</name>
    <dbReference type="NCBI Taxonomy" id="7064"/>
    <lineage>
        <taxon>Eukaryota</taxon>
        <taxon>Metazoa</taxon>
        <taxon>Ecdysozoa</taxon>
        <taxon>Arthropoda</taxon>
        <taxon>Hexapoda</taxon>
        <taxon>Insecta</taxon>
        <taxon>Pterygota</taxon>
        <taxon>Neoptera</taxon>
        <taxon>Endopterygota</taxon>
        <taxon>Coleoptera</taxon>
        <taxon>Polyphaga</taxon>
        <taxon>Scarabaeiformia</taxon>
        <taxon>Scarabaeidae</taxon>
        <taxon>Rutelinae</taxon>
        <taxon>Popillia</taxon>
    </lineage>
</organism>
<evidence type="ECO:0008006" key="3">
    <source>
        <dbReference type="Google" id="ProtNLM"/>
    </source>
</evidence>
<accession>A0AAW1MT32</accession>
<comment type="caution">
    <text evidence="1">The sequence shown here is derived from an EMBL/GenBank/DDBJ whole genome shotgun (WGS) entry which is preliminary data.</text>
</comment>
<dbReference type="AlphaFoldDB" id="A0AAW1MT32"/>
<sequence>MIIVQYEGSKTQGDIDSISPEPYMEEDEHEEDCEPNEVIRLVMVNDDPSTQLNSDENHENYGSIINVNIPSTNQVSENTNWAKYTPKMLKTVKSKALGINNRSENTKIAEHGITSRVSQWADAKSQLEVSKNKFLEKKHELKLQFMREKHEVELELMKKKAAHEMKLMEEESRLPLPHRLGAGLHLTI</sequence>
<gene>
    <name evidence="1" type="ORF">QE152_g4855</name>
</gene>
<protein>
    <recommendedName>
        <fullName evidence="3">Remorin</fullName>
    </recommendedName>
</protein>
<dbReference type="Proteomes" id="UP001458880">
    <property type="component" value="Unassembled WGS sequence"/>
</dbReference>
<evidence type="ECO:0000313" key="1">
    <source>
        <dbReference type="EMBL" id="KAK9751748.1"/>
    </source>
</evidence>
<reference evidence="1" key="1">
    <citation type="submission" date="2023-05" db="EMBL/GenBank/DDBJ databases">
        <authorList>
            <person name="Nardi F."/>
            <person name="Carapelli A."/>
            <person name="Cucini C."/>
        </authorList>
    </citation>
    <scope>NUCLEOTIDE SEQUENCE</scope>
    <source>
        <strain evidence="1">DMR45628</strain>
        <tissue evidence="1">Testes</tissue>
    </source>
</reference>